<dbReference type="InterPro" id="IPR051802">
    <property type="entry name" value="YfhM-like"/>
</dbReference>
<keyword evidence="4" id="KW-0812">Transmembrane</keyword>
<dbReference type="Proteomes" id="UP000008922">
    <property type="component" value="Chromosome"/>
</dbReference>
<dbReference type="STRING" id="926569.ANT_25660"/>
<dbReference type="SMART" id="SM01360">
    <property type="entry name" value="A2M"/>
    <property type="match status" value="1"/>
</dbReference>
<evidence type="ECO:0000256" key="4">
    <source>
        <dbReference type="SAM" id="Phobius"/>
    </source>
</evidence>
<gene>
    <name evidence="7" type="ordered locus">ANT_25660</name>
</gene>
<dbReference type="InParanoid" id="E8MZP4"/>
<dbReference type="Pfam" id="PF17973">
    <property type="entry name" value="bMG10"/>
    <property type="match status" value="1"/>
</dbReference>
<dbReference type="Gene3D" id="2.60.40.1930">
    <property type="match status" value="1"/>
</dbReference>
<dbReference type="InterPro" id="IPR002890">
    <property type="entry name" value="MG2"/>
</dbReference>
<feature type="region of interest" description="Disordered" evidence="3">
    <location>
        <begin position="35"/>
        <end position="64"/>
    </location>
</feature>
<evidence type="ECO:0000256" key="1">
    <source>
        <dbReference type="ARBA" id="ARBA00010556"/>
    </source>
</evidence>
<dbReference type="SUPFAM" id="SSF48239">
    <property type="entry name" value="Terpenoid cyclases/Protein prenyltransferases"/>
    <property type="match status" value="1"/>
</dbReference>
<feature type="transmembrane region" description="Helical" evidence="4">
    <location>
        <begin position="12"/>
        <end position="32"/>
    </location>
</feature>
<dbReference type="OrthoDB" id="9767116at2"/>
<feature type="domain" description="Alpha-2-macroglobulin bait region" evidence="5">
    <location>
        <begin position="1068"/>
        <end position="1213"/>
    </location>
</feature>
<dbReference type="KEGG" id="atm:ANT_25660"/>
<dbReference type="Pfam" id="PF07703">
    <property type="entry name" value="A2M_BRD"/>
    <property type="match status" value="1"/>
</dbReference>
<keyword evidence="4" id="KW-0472">Membrane</keyword>
<reference evidence="7 8" key="1">
    <citation type="submission" date="2010-12" db="EMBL/GenBank/DDBJ databases">
        <title>Whole genome sequence of Anaerolinea thermophila UNI-1.</title>
        <authorList>
            <person name="Narita-Yamada S."/>
            <person name="Kishi E."/>
            <person name="Watanabe Y."/>
            <person name="Takasaki K."/>
            <person name="Ankai A."/>
            <person name="Oguchi A."/>
            <person name="Fukui S."/>
            <person name="Takahashi M."/>
            <person name="Yashiro I."/>
            <person name="Hosoyama A."/>
            <person name="Sekiguchi Y."/>
            <person name="Hanada S."/>
            <person name="Fujita N."/>
        </authorList>
    </citation>
    <scope>NUCLEOTIDE SEQUENCE [LARGE SCALE GENOMIC DNA]</scope>
    <source>
        <strain evidence="8">DSM 14523 / JCM 11388 / NBRC 100420 / UNI-1</strain>
    </source>
</reference>
<dbReference type="EMBL" id="AP012029">
    <property type="protein sequence ID" value="BAJ64592.1"/>
    <property type="molecule type" value="Genomic_DNA"/>
</dbReference>
<dbReference type="Gene3D" id="2.60.40.3710">
    <property type="match status" value="3"/>
</dbReference>
<keyword evidence="4" id="KW-1133">Transmembrane helix</keyword>
<sequence length="1989" mass="218972">MVSSSLRPKSPFFVLISVILLVSMACSLPAWLPGQTQPTPTEASPTQPPAPIQSDKPRLQEDLPPTIVETDPFIGSEIAPNSSLTFYFNQPMERLSVEGAFRGSPPLAGRFEWLDDATVRFIPDQPWAPGTEIEITLETSARAANGKALQETISLRYRVATALKVAERIPAPNSEDIRPDSAIVVTFNRPIVPLGADPAGLPAAFTLSPIAEGRGEWLNTSTYIFYPEPALQGGQTYTVQINPDLQSIEGLPLELNNLQPAEWQFTTALPRVISITYPRNPDTEQLELQGEITLTFNQPMDTASVAENLRLLDPQSNPVSGKVEWNEEKTVFTFKPDQWLSRNAVYTLTLASETRSRGGQPLGSPYTLSMLTLQDFALSTTRPAPGDLMNINYGYGYGTLTFTSPLDPEQDLKKLIRFDPPVTSLDIHYESKYSIGYFGIFSPSTTYTIFVDSNLRDRYGQVLGTPLALKMTTNKLPPSLILEAPADYSQIVFLPAGNPVTPARVTGLSSVRFSFTELSVDEFMTSMVLGEAPSYKQRRSFTRTFDVAPNQSQRVNLNVSPDGNPLPPGIYWLFSAAPGADQSASSNYYLISSRIHLTLKVSPDQAHLWAVSLPDESPVAGLRISIGQASQNEWTNLGECTTDAQGICTVDLPYFEEPPSYLFATSGSPGSADFSIATTEMRAAVPPWEAGISQAYYARREFVYLYTDRPIYRPGQTVYFKGIFRYQNDYRYTLPEPGEVEVQLLSPYDGLGTRSPASTMRLTLSPNGTLSGEFNLPDDALEGWYSIEIPEWKASKSFQVAYYRKPLFELTLSPQSPEILLGEDFLTTLSATYYFGAPVSDLEFRWTLKAISEMSYLPGGYHAGSYDAGWLRMYKGVMYPFTYIADGSGTTGKNGTAQIRVTPEQFAQLNPTQRHRLILEVYMSDESQLRLSAQTEVVLHPEPFEIGAKPEAWSVRASEPAGFSILTVDWEGNPTGNLDLSAVFSRVEWQAVESNAPYGRPEYERILTPVARTDLRTDEKGRARVEFTPLEAGIYMLTLQGGHALTEVMIWVSGAGAPLSSPSPDRGIPIDKDAREYTPGDNAVLSIPNPFNEDTLALITVERGRVLRSYVVRLESGIATFRLPIEERDAPKVFASVILLGRTSDGQPDYRAGYVEIPVKPNALLLNVEIGLPPSPVAPGQEVTLEVKLSDSEGIPVQGEFSLAMVDKAVLALSPEKEPTIEEMFYGEVYLLVRTHLPLAHFIPHQIEVSMGRGGGGGGGGEMAVSPETRSRFEDTAVWFATVETDAQGRASLPVRLPDNLTTWVVDVRGVTGDSQVGSSTAELIVSRPVLVMPVIPRFLVVGDHLQIGALVANNTPQARTAQVSLNAAGLTLDDPAQATQTVELPANGRTRVDWWVRVEDVASIDPIFRVVTDEYSDATRSELAPIPVLRFTAYQTYASAGVLAQGGERLEVVSLPRTFQPTGGELRIELSPSLAGSVLSGLEAFKAYPTDWNETVVSRLMANLATYRALKDFNLPTPDLQNRLEKAIRADLRSLIQNERYNGYWGWMPDAYEGDPRLTAYALLALHLAAQQDYAVDESLIQRVRNWLAENHGGVEINEETDTFTLENTAFQGYVLSLWGDDPVGLTSLYWLRNRLSPAGQTFLALAMENLNPGDENAKTLIQELLAGAQRSASGAFWQSMEASSFIGQTPISNTAVVVYGLSRFEPSSALIPDAVRYLVMNRQPDGGWYCSYDTAWAILALTEALRSTGDLRANFAYSAELNGSVVALGSASTPADALNPVTAAIPLSGLLPDSPNALRIRREPGDGRLYYRTYLAVGRDAAEAPPVSRGLFVQREYFDSTQPCTEQVCQPVIEITRGLSTELLVRLTVTVPQDLYNVVVEDTFPAGTEALNPRLKTSQVPPNPESPIYDLQSPLREGWGWWWFNQPRISDQTIRWFASYLPAGTYTLIYRLIPTFGGEFQVIPARAYSVYFPEIEGRSSGNLLVIR</sequence>
<evidence type="ECO:0000259" key="6">
    <source>
        <dbReference type="SMART" id="SM01360"/>
    </source>
</evidence>
<dbReference type="InterPro" id="IPR001599">
    <property type="entry name" value="Macroglobln_a2"/>
</dbReference>
<protein>
    <recommendedName>
        <fullName evidence="9">Alpha-2-macroglobulin family protein</fullName>
    </recommendedName>
</protein>
<keyword evidence="2" id="KW-0732">Signal</keyword>
<evidence type="ECO:0000256" key="3">
    <source>
        <dbReference type="SAM" id="MobiDB-lite"/>
    </source>
</evidence>
<dbReference type="InterPro" id="IPR041246">
    <property type="entry name" value="Bact_MG10"/>
</dbReference>
<dbReference type="eggNOG" id="COG2373">
    <property type="taxonomic scope" value="Bacteria"/>
</dbReference>
<comment type="similarity">
    <text evidence="1">Belongs to the protease inhibitor I39 (alpha-2-macroglobulin) family. Bacterial alpha-2-macroglobulin subfamily.</text>
</comment>
<dbReference type="InterPro" id="IPR032812">
    <property type="entry name" value="SbsA_Ig"/>
</dbReference>
<evidence type="ECO:0000259" key="5">
    <source>
        <dbReference type="SMART" id="SM01359"/>
    </source>
</evidence>
<dbReference type="SMART" id="SM01359">
    <property type="entry name" value="A2M_N_2"/>
    <property type="match status" value="1"/>
</dbReference>
<dbReference type="PANTHER" id="PTHR40094:SF1">
    <property type="entry name" value="UBIQUITIN DOMAIN-CONTAINING PROTEIN"/>
    <property type="match status" value="1"/>
</dbReference>
<feature type="compositionally biased region" description="Polar residues" evidence="3">
    <location>
        <begin position="35"/>
        <end position="45"/>
    </location>
</feature>
<dbReference type="PROSITE" id="PS51257">
    <property type="entry name" value="PROKAR_LIPOPROTEIN"/>
    <property type="match status" value="1"/>
</dbReference>
<evidence type="ECO:0000313" key="7">
    <source>
        <dbReference type="EMBL" id="BAJ64592.1"/>
    </source>
</evidence>
<evidence type="ECO:0000256" key="2">
    <source>
        <dbReference type="ARBA" id="ARBA00022729"/>
    </source>
</evidence>
<accession>E8MZP4</accession>
<dbReference type="HOGENOM" id="CLU_002018_0_0_0"/>
<dbReference type="RefSeq" id="WP_013560947.1">
    <property type="nucleotide sequence ID" value="NC_014960.1"/>
</dbReference>
<evidence type="ECO:0008006" key="9">
    <source>
        <dbReference type="Google" id="ProtNLM"/>
    </source>
</evidence>
<name>E8MZP4_ANATU</name>
<feature type="domain" description="Alpha-2-macroglobulin" evidence="6">
    <location>
        <begin position="1276"/>
        <end position="1366"/>
    </location>
</feature>
<evidence type="ECO:0000313" key="8">
    <source>
        <dbReference type="Proteomes" id="UP000008922"/>
    </source>
</evidence>
<dbReference type="GO" id="GO:0004866">
    <property type="term" value="F:endopeptidase inhibitor activity"/>
    <property type="evidence" value="ECO:0007669"/>
    <property type="project" value="InterPro"/>
</dbReference>
<organism evidence="7 8">
    <name type="scientific">Anaerolinea thermophila (strain DSM 14523 / JCM 11388 / NBRC 100420 / UNI-1)</name>
    <dbReference type="NCBI Taxonomy" id="926569"/>
    <lineage>
        <taxon>Bacteria</taxon>
        <taxon>Bacillati</taxon>
        <taxon>Chloroflexota</taxon>
        <taxon>Anaerolineae</taxon>
        <taxon>Anaerolineales</taxon>
        <taxon>Anaerolineaceae</taxon>
        <taxon>Anaerolinea</taxon>
    </lineage>
</organism>
<dbReference type="Pfam" id="PF01835">
    <property type="entry name" value="MG2"/>
    <property type="match status" value="1"/>
</dbReference>
<dbReference type="Pfam" id="PF00207">
    <property type="entry name" value="A2M"/>
    <property type="match status" value="1"/>
</dbReference>
<keyword evidence="8" id="KW-1185">Reference proteome</keyword>
<dbReference type="PANTHER" id="PTHR40094">
    <property type="entry name" value="ALPHA-2-MACROGLOBULIN HOMOLOG"/>
    <property type="match status" value="1"/>
</dbReference>
<dbReference type="InterPro" id="IPR008930">
    <property type="entry name" value="Terpenoid_cyclase/PrenylTrfase"/>
</dbReference>
<proteinExistence type="inferred from homology"/>
<dbReference type="Gene3D" id="1.50.10.20">
    <property type="match status" value="1"/>
</dbReference>
<dbReference type="Pfam" id="PF13205">
    <property type="entry name" value="Big_5"/>
    <property type="match status" value="3"/>
</dbReference>
<dbReference type="InterPro" id="IPR011625">
    <property type="entry name" value="A2M_N_BRD"/>
</dbReference>